<sequence length="283" mass="30937">MDDAGGTTELMTLQRAREQLGVMFELVQRGQVLCSAATKKPSLATQQLLSEALPGGEALAGEHLYAFAWPLLFQAGGLASGTKLELTAKGRAALKKDPDEVLLALWDRWVRAGVIDELSRIEAIKGPRRASTLSALKNRRSQAAGVLDLLAINDFISVAVAFDDLPSIGASFSVVRNERAKFKLYLEESEYGSLGYSDIDFERIVDRRYLMVLLFEYAATLGLVDVRYTDPENGTNDFGDLWGADGLEYLSRYDGLEAVRLTRLGALACSGAVNEARLKTSHK</sequence>
<organism evidence="1 2">
    <name type="scientific">Paeniglutamicibacter antarcticus</name>
    <dbReference type="NCBI Taxonomy" id="494023"/>
    <lineage>
        <taxon>Bacteria</taxon>
        <taxon>Bacillati</taxon>
        <taxon>Actinomycetota</taxon>
        <taxon>Actinomycetes</taxon>
        <taxon>Micrococcales</taxon>
        <taxon>Micrococcaceae</taxon>
        <taxon>Paeniglutamicibacter</taxon>
    </lineage>
</organism>
<dbReference type="Proteomes" id="UP001501257">
    <property type="component" value="Unassembled WGS sequence"/>
</dbReference>
<evidence type="ECO:0000313" key="2">
    <source>
        <dbReference type="Proteomes" id="UP001501257"/>
    </source>
</evidence>
<keyword evidence="2" id="KW-1185">Reference proteome</keyword>
<dbReference type="RefSeq" id="WP_210099545.1">
    <property type="nucleotide sequence ID" value="NZ_BAABLK010000022.1"/>
</dbReference>
<reference evidence="2" key="1">
    <citation type="journal article" date="2019" name="Int. J. Syst. Evol. Microbiol.">
        <title>The Global Catalogue of Microorganisms (GCM) 10K type strain sequencing project: providing services to taxonomists for standard genome sequencing and annotation.</title>
        <authorList>
            <consortium name="The Broad Institute Genomics Platform"/>
            <consortium name="The Broad Institute Genome Sequencing Center for Infectious Disease"/>
            <person name="Wu L."/>
            <person name="Ma J."/>
        </authorList>
    </citation>
    <scope>NUCLEOTIDE SEQUENCE [LARGE SCALE GENOMIC DNA]</scope>
    <source>
        <strain evidence="2">JCM 18952</strain>
    </source>
</reference>
<protein>
    <submittedName>
        <fullName evidence="1">Uncharacterized protein</fullName>
    </submittedName>
</protein>
<accession>A0ABP9TM23</accession>
<proteinExistence type="predicted"/>
<evidence type="ECO:0000313" key="1">
    <source>
        <dbReference type="EMBL" id="GAA5226475.1"/>
    </source>
</evidence>
<comment type="caution">
    <text evidence="1">The sequence shown here is derived from an EMBL/GenBank/DDBJ whole genome shotgun (WGS) entry which is preliminary data.</text>
</comment>
<name>A0ABP9TM23_9MICC</name>
<dbReference type="EMBL" id="BAABLK010000022">
    <property type="protein sequence ID" value="GAA5226475.1"/>
    <property type="molecule type" value="Genomic_DNA"/>
</dbReference>
<gene>
    <name evidence="1" type="ORF">GCM10025778_10080</name>
</gene>